<feature type="transmembrane region" description="Helical" evidence="1">
    <location>
        <begin position="94"/>
        <end position="114"/>
    </location>
</feature>
<evidence type="ECO:0000256" key="1">
    <source>
        <dbReference type="SAM" id="Phobius"/>
    </source>
</evidence>
<keyword evidence="1" id="KW-1133">Transmembrane helix</keyword>
<keyword evidence="4" id="KW-1185">Reference proteome</keyword>
<evidence type="ECO:0000313" key="3">
    <source>
        <dbReference type="EMBL" id="GAA3930796.1"/>
    </source>
</evidence>
<evidence type="ECO:0000259" key="2">
    <source>
        <dbReference type="Pfam" id="PF04892"/>
    </source>
</evidence>
<evidence type="ECO:0000313" key="4">
    <source>
        <dbReference type="Proteomes" id="UP001501591"/>
    </source>
</evidence>
<keyword evidence="1" id="KW-0472">Membrane</keyword>
<name>A0ABP7MXB2_9MICO</name>
<gene>
    <name evidence="3" type="ORF">GCM10022383_06740</name>
</gene>
<dbReference type="EMBL" id="BAABCP010000001">
    <property type="protein sequence ID" value="GAA3930796.1"/>
    <property type="molecule type" value="Genomic_DNA"/>
</dbReference>
<proteinExistence type="predicted"/>
<feature type="transmembrane region" description="Helical" evidence="1">
    <location>
        <begin position="68"/>
        <end position="88"/>
    </location>
</feature>
<comment type="caution">
    <text evidence="3">The sequence shown here is derived from an EMBL/GenBank/DDBJ whole genome shotgun (WGS) entry which is preliminary data.</text>
</comment>
<reference evidence="4" key="1">
    <citation type="journal article" date="2019" name="Int. J. Syst. Evol. Microbiol.">
        <title>The Global Catalogue of Microorganisms (GCM) 10K type strain sequencing project: providing services to taxonomists for standard genome sequencing and annotation.</title>
        <authorList>
            <consortium name="The Broad Institute Genomics Platform"/>
            <consortium name="The Broad Institute Genome Sequencing Center for Infectious Disease"/>
            <person name="Wu L."/>
            <person name="Ma J."/>
        </authorList>
    </citation>
    <scope>NUCLEOTIDE SEQUENCE [LARGE SCALE GENOMIC DNA]</scope>
    <source>
        <strain evidence="4">JCM 17024</strain>
    </source>
</reference>
<feature type="domain" description="VanZ-like" evidence="2">
    <location>
        <begin position="3"/>
        <end position="113"/>
    </location>
</feature>
<keyword evidence="1" id="KW-0812">Transmembrane</keyword>
<organism evidence="3 4">
    <name type="scientific">Microbacterium soli</name>
    <dbReference type="NCBI Taxonomy" id="446075"/>
    <lineage>
        <taxon>Bacteria</taxon>
        <taxon>Bacillati</taxon>
        <taxon>Actinomycetota</taxon>
        <taxon>Actinomycetes</taxon>
        <taxon>Micrococcales</taxon>
        <taxon>Microbacteriaceae</taxon>
        <taxon>Microbacterium</taxon>
    </lineage>
</organism>
<dbReference type="InterPro" id="IPR006976">
    <property type="entry name" value="VanZ-like"/>
</dbReference>
<accession>A0ABP7MXB2</accession>
<feature type="transmembrane region" description="Helical" evidence="1">
    <location>
        <begin position="44"/>
        <end position="61"/>
    </location>
</feature>
<dbReference type="Proteomes" id="UP001501591">
    <property type="component" value="Unassembled WGS sequence"/>
</dbReference>
<sequence length="127" mass="13313">MCVYGVVLVLIAFWPVPVDAGAGGLLRSITASFPVLTYPRIEFGANILLFVPFGVGLALLLPSQRHLVLPSALLASLTIEAGQAVFLAQRTFSLYDILANAAGAALGLVGLVVIESLRRRSSRAPGP</sequence>
<protein>
    <recommendedName>
        <fullName evidence="2">VanZ-like domain-containing protein</fullName>
    </recommendedName>
</protein>
<dbReference type="Pfam" id="PF04892">
    <property type="entry name" value="VanZ"/>
    <property type="match status" value="1"/>
</dbReference>